<evidence type="ECO:0000313" key="2">
    <source>
        <dbReference type="EMBL" id="KMW57215.1"/>
    </source>
</evidence>
<feature type="chain" id="PRO_5005317956" evidence="1">
    <location>
        <begin position="21"/>
        <end position="138"/>
    </location>
</feature>
<evidence type="ECO:0000256" key="1">
    <source>
        <dbReference type="SAM" id="SignalP"/>
    </source>
</evidence>
<dbReference type="RefSeq" id="WP_049642979.1">
    <property type="nucleotide sequence ID" value="NZ_LFTY01000002.1"/>
</dbReference>
<dbReference type="AlphaFoldDB" id="A0A0J9E376"/>
<protein>
    <submittedName>
        <fullName evidence="2">Uncharacterized protein</fullName>
    </submittedName>
</protein>
<proteinExistence type="predicted"/>
<dbReference type="PATRIC" id="fig|1675527.3.peg.2292"/>
<keyword evidence="3" id="KW-1185">Reference proteome</keyword>
<comment type="caution">
    <text evidence="2">The sequence shown here is derived from an EMBL/GenBank/DDBJ whole genome shotgun (WGS) entry which is preliminary data.</text>
</comment>
<organism evidence="2 3">
    <name type="scientific">Candidatus Rhodobacter oscarellae</name>
    <dbReference type="NCBI Taxonomy" id="1675527"/>
    <lineage>
        <taxon>Bacteria</taxon>
        <taxon>Pseudomonadati</taxon>
        <taxon>Pseudomonadota</taxon>
        <taxon>Alphaproteobacteria</taxon>
        <taxon>Rhodobacterales</taxon>
        <taxon>Rhodobacter group</taxon>
        <taxon>Rhodobacter</taxon>
    </lineage>
</organism>
<dbReference type="STRING" id="1675527.AIOL_002176"/>
<dbReference type="EMBL" id="LFTY01000002">
    <property type="protein sequence ID" value="KMW57215.1"/>
    <property type="molecule type" value="Genomic_DNA"/>
</dbReference>
<accession>A0A0J9E376</accession>
<evidence type="ECO:0000313" key="3">
    <source>
        <dbReference type="Proteomes" id="UP000037178"/>
    </source>
</evidence>
<dbReference type="Proteomes" id="UP000037178">
    <property type="component" value="Unassembled WGS sequence"/>
</dbReference>
<feature type="signal peptide" evidence="1">
    <location>
        <begin position="1"/>
        <end position="20"/>
    </location>
</feature>
<reference evidence="2 3" key="1">
    <citation type="submission" date="2015-06" db="EMBL/GenBank/DDBJ databases">
        <title>Draft genome sequence of an Alphaproteobacteria species associated to the Mediterranean sponge Oscarella lobularis.</title>
        <authorList>
            <person name="Jourda C."/>
            <person name="Santini S."/>
            <person name="Claverie J.-M."/>
        </authorList>
    </citation>
    <scope>NUCLEOTIDE SEQUENCE [LARGE SCALE GENOMIC DNA]</scope>
    <source>
        <strain evidence="2">IGS</strain>
    </source>
</reference>
<name>A0A0J9E376_9RHOB</name>
<sequence>MRAQIAAAALLLALPGPAGANTRFEPETRSFTCTFTQSCTTPEPYEDGAFCRDEMLRLSIIGGDGETLIYTPNADGLAGSFHRYFIHATPKYSAFVSSDGGGSNLVTIFPDMSVVWTGHFTQAAHLAYSHFGSCEEKQ</sequence>
<gene>
    <name evidence="2" type="ORF">AIOL_002176</name>
</gene>
<keyword evidence="1" id="KW-0732">Signal</keyword>